<dbReference type="AlphaFoldDB" id="A0A4R5Q8N9"/>
<dbReference type="SUPFAM" id="SSF141571">
    <property type="entry name" value="Pentapeptide repeat-like"/>
    <property type="match status" value="1"/>
</dbReference>
<dbReference type="Gene3D" id="2.160.20.80">
    <property type="entry name" value="E3 ubiquitin-protein ligase SopA"/>
    <property type="match status" value="1"/>
</dbReference>
<dbReference type="PANTHER" id="PTHR14136">
    <property type="entry name" value="BTB_POZ DOMAIN-CONTAINING PROTEIN KCTD9"/>
    <property type="match status" value="1"/>
</dbReference>
<dbReference type="Pfam" id="PF00805">
    <property type="entry name" value="Pentapeptide"/>
    <property type="match status" value="3"/>
</dbReference>
<dbReference type="OrthoDB" id="7304622at2"/>
<reference evidence="1 2" key="1">
    <citation type="journal article" date="2016" name="J. Microbiol.">
        <title>Dankookia rubra gen. nov., sp. nov., an alphaproteobacterium isolated from sediment of a shallow stream.</title>
        <authorList>
            <person name="Kim W.H."/>
            <person name="Kim D.H."/>
            <person name="Kang K."/>
            <person name="Ahn T.Y."/>
        </authorList>
    </citation>
    <scope>NUCLEOTIDE SEQUENCE [LARGE SCALE GENOMIC DNA]</scope>
    <source>
        <strain evidence="1 2">JCM30602</strain>
    </source>
</reference>
<protein>
    <submittedName>
        <fullName evidence="1">Pentapeptide repeat-containing protein</fullName>
    </submittedName>
</protein>
<dbReference type="InterPro" id="IPR051082">
    <property type="entry name" value="Pentapeptide-BTB/POZ_domain"/>
</dbReference>
<evidence type="ECO:0000313" key="1">
    <source>
        <dbReference type="EMBL" id="TDH58828.1"/>
    </source>
</evidence>
<dbReference type="EMBL" id="SMSJ01000095">
    <property type="protein sequence ID" value="TDH58828.1"/>
    <property type="molecule type" value="Genomic_DNA"/>
</dbReference>
<accession>A0A4R5Q8N9</accession>
<evidence type="ECO:0000313" key="2">
    <source>
        <dbReference type="Proteomes" id="UP000295096"/>
    </source>
</evidence>
<comment type="caution">
    <text evidence="1">The sequence shown here is derived from an EMBL/GenBank/DDBJ whole genome shotgun (WGS) entry which is preliminary data.</text>
</comment>
<dbReference type="PANTHER" id="PTHR14136:SF17">
    <property type="entry name" value="BTB_POZ DOMAIN-CONTAINING PROTEIN KCTD9"/>
    <property type="match status" value="1"/>
</dbReference>
<name>A0A4R5Q8N9_9PROT</name>
<dbReference type="Proteomes" id="UP000295096">
    <property type="component" value="Unassembled WGS sequence"/>
</dbReference>
<gene>
    <name evidence="1" type="ORF">E2C06_30640</name>
</gene>
<sequence length="437" mass="47093">MHGVNLRRVNLHKAKLRGADLREADLREANLREADLGEANLSKADLKDADLNGAYLVRADFSGANLDGADFGEADLGEAILRSADLVEADLNGANLREADLRETDLRRTGLRDADLGAADLREANLAEADLRLANLIDARFDRANLSGAKLWETQRSGWSIKGVICHSAIWGKSGEEPTLYGEGEFERIFAEKVRIMLRYPGGISPADLLTLPLVVERMQEEYPDTVLRIQSMQNDVGGASVTITVEDLKSRETDVFAAEVETLRGGLLAIQRRLQCEQSLRLTIQAKYQAVVGDVLPLLLAKAIPKQEFNIGHIAAPMIVEGPTMSGDIITNFGQVGAIGPHAKAQGNKFQQVPGNTDLVKLAEELGRLREAMKGDATGTLDQDKAIGAVADAEEAAANGDGQAVLHRLKNAGKWALGIAEKIGVALATDALKRAM</sequence>
<dbReference type="InterPro" id="IPR001646">
    <property type="entry name" value="5peptide_repeat"/>
</dbReference>
<organism evidence="1 2">
    <name type="scientific">Dankookia rubra</name>
    <dbReference type="NCBI Taxonomy" id="1442381"/>
    <lineage>
        <taxon>Bacteria</taxon>
        <taxon>Pseudomonadati</taxon>
        <taxon>Pseudomonadota</taxon>
        <taxon>Alphaproteobacteria</taxon>
        <taxon>Acetobacterales</taxon>
        <taxon>Roseomonadaceae</taxon>
        <taxon>Dankookia</taxon>
    </lineage>
</organism>
<keyword evidence="2" id="KW-1185">Reference proteome</keyword>
<proteinExistence type="predicted"/>